<protein>
    <submittedName>
        <fullName evidence="1">Unnamed protein product</fullName>
    </submittedName>
</protein>
<comment type="caution">
    <text evidence="1">The sequence shown here is derived from an EMBL/GenBank/DDBJ whole genome shotgun (WGS) entry which is preliminary data.</text>
</comment>
<dbReference type="Proteomes" id="UP001165063">
    <property type="component" value="Unassembled WGS sequence"/>
</dbReference>
<organism evidence="1 2">
    <name type="scientific">Ambrosiozyma monospora</name>
    <name type="common">Yeast</name>
    <name type="synonym">Endomycopsis monosporus</name>
    <dbReference type="NCBI Taxonomy" id="43982"/>
    <lineage>
        <taxon>Eukaryota</taxon>
        <taxon>Fungi</taxon>
        <taxon>Dikarya</taxon>
        <taxon>Ascomycota</taxon>
        <taxon>Saccharomycotina</taxon>
        <taxon>Pichiomycetes</taxon>
        <taxon>Pichiales</taxon>
        <taxon>Pichiaceae</taxon>
        <taxon>Ambrosiozyma</taxon>
    </lineage>
</organism>
<name>A0A9W6WJL3_AMBMO</name>
<dbReference type="EMBL" id="BSXU01012549">
    <property type="protein sequence ID" value="GME77443.1"/>
    <property type="molecule type" value="Genomic_DNA"/>
</dbReference>
<accession>A0A9W6WJL3</accession>
<evidence type="ECO:0000313" key="2">
    <source>
        <dbReference type="Proteomes" id="UP001165063"/>
    </source>
</evidence>
<proteinExistence type="predicted"/>
<gene>
    <name evidence="1" type="ORF">Amon01_000966100</name>
</gene>
<evidence type="ECO:0000313" key="1">
    <source>
        <dbReference type="EMBL" id="GME77443.1"/>
    </source>
</evidence>
<dbReference type="AlphaFoldDB" id="A0A9W6WJL3"/>
<keyword evidence="2" id="KW-1185">Reference proteome</keyword>
<sequence length="177" mass="18960">MNHVESYEDVIQGFYNFIFQLPLQFKTRLMDRIGYACLQTLTNSESYQMSMYSSGAGDLFNQVFRFGLDDHLLELETTDSSTSSDSNNMVEKTATITEYLPIFPTSVNSNITIELPQIRAGQDIYNDVPILFQLGGSGGAYSVGGNDIAGGGASANGLGIGNGWTAGGSSSSTSSTT</sequence>
<reference evidence="1" key="1">
    <citation type="submission" date="2023-04" db="EMBL/GenBank/DDBJ databases">
        <title>Ambrosiozyma monospora NBRC 1965.</title>
        <authorList>
            <person name="Ichikawa N."/>
            <person name="Sato H."/>
            <person name="Tonouchi N."/>
        </authorList>
    </citation>
    <scope>NUCLEOTIDE SEQUENCE</scope>
    <source>
        <strain evidence="1">NBRC 1965</strain>
    </source>
</reference>